<keyword evidence="4 5" id="KW-0067">ATP-binding</keyword>
<accession>A0ABY7HFJ6</accession>
<dbReference type="RefSeq" id="WP_269040414.1">
    <property type="nucleotide sequence ID" value="NZ_CP114040.1"/>
</dbReference>
<keyword evidence="1" id="KW-0808">Transferase</keyword>
<evidence type="ECO:0000259" key="6">
    <source>
        <dbReference type="PROSITE" id="PS50011"/>
    </source>
</evidence>
<dbReference type="InterPro" id="IPR011009">
    <property type="entry name" value="Kinase-like_dom_sf"/>
</dbReference>
<evidence type="ECO:0000256" key="5">
    <source>
        <dbReference type="PROSITE-ProRule" id="PRU10141"/>
    </source>
</evidence>
<sequence>MTTPTNLLRAALEQLLRSLFDTKTLRHYLHLGPDGDSLVESLPESCSLSELVHVAVDLLLKRGLVEAALFDRLCHEFPQRAKDIRTVQAASIDARPLGREVPLVPLRSGPTLDQLEQAYLRREECIVRGEDTGALDREILELRRIEYRGPQLRAGQSLLAGRYRLLDTLGSGGFATVWRAHDRETRQVVALKVLHGQWAADRSYCDRFTRGARVMIRLNHPNIVRVFREPCEDEGHRFYAMELIDGTCLHRAVLTEKLALDAGIRALLEICDALSFAHERGYVHRDVKPTNILLHRNGRAYLSDFDLIRGPDTTGGTRTGAGLGSMLYAAPESLYGASRVDARADVYSVGMTLLFLALGRELNLEDFLAAQNEHLTIPPAIAPVIYKATTRRLERRYSSIAELKAALQTALAAWPWDPSRGTSSPASEERVVVLAVRSLVLELADSPFFHYVAYPGVIAERNAIAYNSLFQVARSFLEALFQTELKSMSEAAPIAARLADTISRTFNIVKNAWPVAWAQSPRKTRLTSGVGLRALSWVLVQEIAACQNRPESEELWSIMEAKVGRLRSRIVWAHDELASASHHAKATFSRIMTLQSTPRDLSTLKTILRYELMSAESESRRAETT</sequence>
<reference evidence="7" key="1">
    <citation type="submission" date="2022-11" db="EMBL/GenBank/DDBJ databases">
        <title>Minimal conservation of predation-associated metabolite biosynthetic gene clusters underscores biosynthetic potential of Myxococcota including descriptions for ten novel species: Archangium lansinium sp. nov., Myxococcus landrumus sp. nov., Nannocystis bai.</title>
        <authorList>
            <person name="Ahearne A."/>
            <person name="Stevens C."/>
            <person name="Dowd S."/>
        </authorList>
    </citation>
    <scope>NUCLEOTIDE SEQUENCE</scope>
    <source>
        <strain evidence="7">Fl3</strain>
    </source>
</reference>
<dbReference type="PROSITE" id="PS00107">
    <property type="entry name" value="PROTEIN_KINASE_ATP"/>
    <property type="match status" value="1"/>
</dbReference>
<feature type="binding site" evidence="5">
    <location>
        <position position="192"/>
    </location>
    <ligand>
        <name>ATP</name>
        <dbReference type="ChEBI" id="CHEBI:30616"/>
    </ligand>
</feature>
<evidence type="ECO:0000256" key="1">
    <source>
        <dbReference type="ARBA" id="ARBA00022679"/>
    </source>
</evidence>
<dbReference type="Gene3D" id="3.30.200.20">
    <property type="entry name" value="Phosphorylase Kinase, domain 1"/>
    <property type="match status" value="1"/>
</dbReference>
<keyword evidence="2 5" id="KW-0547">Nucleotide-binding</keyword>
<dbReference type="InterPro" id="IPR017441">
    <property type="entry name" value="Protein_kinase_ATP_BS"/>
</dbReference>
<dbReference type="GO" id="GO:0016301">
    <property type="term" value="F:kinase activity"/>
    <property type="evidence" value="ECO:0007669"/>
    <property type="project" value="UniProtKB-KW"/>
</dbReference>
<dbReference type="SMART" id="SM00220">
    <property type="entry name" value="S_TKc"/>
    <property type="match status" value="1"/>
</dbReference>
<keyword evidence="8" id="KW-1185">Reference proteome</keyword>
<dbReference type="PANTHER" id="PTHR43289:SF6">
    <property type="entry name" value="SERINE_THREONINE-PROTEIN KINASE NEKL-3"/>
    <property type="match status" value="1"/>
</dbReference>
<dbReference type="Gene3D" id="1.10.510.10">
    <property type="entry name" value="Transferase(Phosphotransferase) domain 1"/>
    <property type="match status" value="1"/>
</dbReference>
<gene>
    <name evidence="7" type="ORF">O0S08_18050</name>
</gene>
<evidence type="ECO:0000256" key="2">
    <source>
        <dbReference type="ARBA" id="ARBA00022741"/>
    </source>
</evidence>
<dbReference type="PROSITE" id="PS00108">
    <property type="entry name" value="PROTEIN_KINASE_ST"/>
    <property type="match status" value="1"/>
</dbReference>
<dbReference type="EMBL" id="CP114040">
    <property type="protein sequence ID" value="WAS98048.1"/>
    <property type="molecule type" value="Genomic_DNA"/>
</dbReference>
<evidence type="ECO:0000313" key="8">
    <source>
        <dbReference type="Proteomes" id="UP001164459"/>
    </source>
</evidence>
<proteinExistence type="predicted"/>
<dbReference type="SUPFAM" id="SSF56112">
    <property type="entry name" value="Protein kinase-like (PK-like)"/>
    <property type="match status" value="1"/>
</dbReference>
<organism evidence="7 8">
    <name type="scientific">Nannocystis punicea</name>
    <dbReference type="NCBI Taxonomy" id="2995304"/>
    <lineage>
        <taxon>Bacteria</taxon>
        <taxon>Pseudomonadati</taxon>
        <taxon>Myxococcota</taxon>
        <taxon>Polyangia</taxon>
        <taxon>Nannocystales</taxon>
        <taxon>Nannocystaceae</taxon>
        <taxon>Nannocystis</taxon>
    </lineage>
</organism>
<feature type="domain" description="Protein kinase" evidence="6">
    <location>
        <begin position="163"/>
        <end position="411"/>
    </location>
</feature>
<dbReference type="Pfam" id="PF00069">
    <property type="entry name" value="Pkinase"/>
    <property type="match status" value="1"/>
</dbReference>
<evidence type="ECO:0000313" key="7">
    <source>
        <dbReference type="EMBL" id="WAS98048.1"/>
    </source>
</evidence>
<evidence type="ECO:0000256" key="3">
    <source>
        <dbReference type="ARBA" id="ARBA00022777"/>
    </source>
</evidence>
<keyword evidence="3 7" id="KW-0418">Kinase</keyword>
<dbReference type="InterPro" id="IPR000719">
    <property type="entry name" value="Prot_kinase_dom"/>
</dbReference>
<evidence type="ECO:0000256" key="4">
    <source>
        <dbReference type="ARBA" id="ARBA00022840"/>
    </source>
</evidence>
<dbReference type="CDD" id="cd14014">
    <property type="entry name" value="STKc_PknB_like"/>
    <property type="match status" value="1"/>
</dbReference>
<protein>
    <submittedName>
        <fullName evidence="7">Serine/threonine-protein kinase</fullName>
    </submittedName>
</protein>
<dbReference type="PROSITE" id="PS50011">
    <property type="entry name" value="PROTEIN_KINASE_DOM"/>
    <property type="match status" value="1"/>
</dbReference>
<dbReference type="InterPro" id="IPR008271">
    <property type="entry name" value="Ser/Thr_kinase_AS"/>
</dbReference>
<name>A0ABY7HFJ6_9BACT</name>
<dbReference type="Proteomes" id="UP001164459">
    <property type="component" value="Chromosome"/>
</dbReference>
<dbReference type="PANTHER" id="PTHR43289">
    <property type="entry name" value="MITOGEN-ACTIVATED PROTEIN KINASE KINASE KINASE 20-RELATED"/>
    <property type="match status" value="1"/>
</dbReference>